<dbReference type="Gene3D" id="3.80.10.10">
    <property type="entry name" value="Ribonuclease Inhibitor"/>
    <property type="match status" value="1"/>
</dbReference>
<accession>A0A401GAG6</accession>
<reference evidence="1 2" key="1">
    <citation type="journal article" date="2018" name="Sci. Rep.">
        <title>Genome sequence of the cauliflower mushroom Sparassis crispa (Hanabiratake) and its association with beneficial usage.</title>
        <authorList>
            <person name="Kiyama R."/>
            <person name="Furutani Y."/>
            <person name="Kawaguchi K."/>
            <person name="Nakanishi T."/>
        </authorList>
    </citation>
    <scope>NUCLEOTIDE SEQUENCE [LARGE SCALE GENOMIC DNA]</scope>
</reference>
<dbReference type="SUPFAM" id="SSF52047">
    <property type="entry name" value="RNI-like"/>
    <property type="match status" value="1"/>
</dbReference>
<comment type="caution">
    <text evidence="1">The sequence shown here is derived from an EMBL/GenBank/DDBJ whole genome shotgun (WGS) entry which is preliminary data.</text>
</comment>
<dbReference type="STRING" id="139825.A0A401GAG6"/>
<dbReference type="EMBL" id="BFAD01000002">
    <property type="protein sequence ID" value="GBE79165.1"/>
    <property type="molecule type" value="Genomic_DNA"/>
</dbReference>
<sequence>MQADFDRSLFRSEPTAEDILAANAQIQKHELTITSIQSQMNQLMLDLQRLRKEQLKHVDEIRFHKGIISLARRIPEELLSKIFEHCIEDGWTRAPIVVGHVCSMWRLATRAPRVWSRVYVDCDSPVVVDRLRFWLSRACSSPLHITITASSMVASSTFTNVMAILGSRADQWRSLSIDIPTLYELSSCIQECDFNMNNLAELWIRVEILRAGNPNDNNADALELKSFFRLARAPKLHAIRYTCNVIPSIPIFPSHIRDLHLTTFESPIWRPLSAASLFVLLEDLPELQCFTMSMPLMYARPFVPVPDFTRTVTLSKLESLTMYGPTDLNGLLSHLLVPALRRLHLRSLEDLGYRQHSLGPSLLRLIENSVPPLELLELHDVDLSPEYFARCFTATPVLRELRLHESSISDATLNLLNGPSGLCPRLTRLDMRWCGLLRGTALVDLVRSRHVEPGAPSGEVGVSKSDLIAEVAVINCCFVGERDVLDLARMTTCRVVMRDGDDYCQ</sequence>
<keyword evidence="2" id="KW-1185">Reference proteome</keyword>
<dbReference type="AlphaFoldDB" id="A0A401GAG6"/>
<dbReference type="GeneID" id="38776082"/>
<dbReference type="InParanoid" id="A0A401GAG6"/>
<dbReference type="Proteomes" id="UP000287166">
    <property type="component" value="Unassembled WGS sequence"/>
</dbReference>
<dbReference type="RefSeq" id="XP_027610078.1">
    <property type="nucleotide sequence ID" value="XM_027754277.1"/>
</dbReference>
<evidence type="ECO:0000313" key="2">
    <source>
        <dbReference type="Proteomes" id="UP000287166"/>
    </source>
</evidence>
<protein>
    <submittedName>
        <fullName evidence="1">Uncharacterized protein</fullName>
    </submittedName>
</protein>
<evidence type="ECO:0000313" key="1">
    <source>
        <dbReference type="EMBL" id="GBE79165.1"/>
    </source>
</evidence>
<name>A0A401GAG6_9APHY</name>
<organism evidence="1 2">
    <name type="scientific">Sparassis crispa</name>
    <dbReference type="NCBI Taxonomy" id="139825"/>
    <lineage>
        <taxon>Eukaryota</taxon>
        <taxon>Fungi</taxon>
        <taxon>Dikarya</taxon>
        <taxon>Basidiomycota</taxon>
        <taxon>Agaricomycotina</taxon>
        <taxon>Agaricomycetes</taxon>
        <taxon>Polyporales</taxon>
        <taxon>Sparassidaceae</taxon>
        <taxon>Sparassis</taxon>
    </lineage>
</organism>
<dbReference type="InterPro" id="IPR032675">
    <property type="entry name" value="LRR_dom_sf"/>
</dbReference>
<gene>
    <name evidence="1" type="ORF">SCP_0203620</name>
</gene>
<dbReference type="OrthoDB" id="3063971at2759"/>
<proteinExistence type="predicted"/>